<evidence type="ECO:0000313" key="3">
    <source>
        <dbReference type="Proteomes" id="UP000094444"/>
    </source>
</evidence>
<proteinExistence type="predicted"/>
<feature type="compositionally biased region" description="Low complexity" evidence="1">
    <location>
        <begin position="78"/>
        <end position="89"/>
    </location>
</feature>
<gene>
    <name evidence="2" type="ORF">DHEL01_v208555</name>
</gene>
<evidence type="ECO:0000313" key="2">
    <source>
        <dbReference type="EMBL" id="POS73055.1"/>
    </source>
</evidence>
<evidence type="ECO:0000256" key="1">
    <source>
        <dbReference type="SAM" id="MobiDB-lite"/>
    </source>
</evidence>
<organism evidence="2 3">
    <name type="scientific">Diaporthe helianthi</name>
    <dbReference type="NCBI Taxonomy" id="158607"/>
    <lineage>
        <taxon>Eukaryota</taxon>
        <taxon>Fungi</taxon>
        <taxon>Dikarya</taxon>
        <taxon>Ascomycota</taxon>
        <taxon>Pezizomycotina</taxon>
        <taxon>Sordariomycetes</taxon>
        <taxon>Sordariomycetidae</taxon>
        <taxon>Diaporthales</taxon>
        <taxon>Diaporthaceae</taxon>
        <taxon>Diaporthe</taxon>
    </lineage>
</organism>
<dbReference type="EMBL" id="MAVT02000871">
    <property type="protein sequence ID" value="POS73055.1"/>
    <property type="molecule type" value="Genomic_DNA"/>
</dbReference>
<dbReference type="AlphaFoldDB" id="A0A2P5HS78"/>
<feature type="compositionally biased region" description="Basic and acidic residues" evidence="1">
    <location>
        <begin position="67"/>
        <end position="77"/>
    </location>
</feature>
<keyword evidence="3" id="KW-1185">Reference proteome</keyword>
<sequence>MDESLPVWEYKASWAGAQSEIGKIRRAEGDAMPARESGSKGAMGQWGNGPKLGPASTTRHEKTRHNARQDSKTRQDRTTATITATTGGDAEAKRSDDIPQRKAVRDG</sequence>
<accession>A0A2P5HS78</accession>
<feature type="region of interest" description="Disordered" evidence="1">
    <location>
        <begin position="25"/>
        <end position="107"/>
    </location>
</feature>
<name>A0A2P5HS78_DIAHE</name>
<dbReference type="Proteomes" id="UP000094444">
    <property type="component" value="Unassembled WGS sequence"/>
</dbReference>
<dbReference type="InParanoid" id="A0A2P5HS78"/>
<comment type="caution">
    <text evidence="2">The sequence shown here is derived from an EMBL/GenBank/DDBJ whole genome shotgun (WGS) entry which is preliminary data.</text>
</comment>
<protein>
    <submittedName>
        <fullName evidence="2">Uncharacterized protein</fullName>
    </submittedName>
</protein>
<feature type="compositionally biased region" description="Basic and acidic residues" evidence="1">
    <location>
        <begin position="90"/>
        <end position="107"/>
    </location>
</feature>
<reference evidence="2" key="1">
    <citation type="submission" date="2017-09" db="EMBL/GenBank/DDBJ databases">
        <title>Polyketide synthases of a Diaporthe helianthi virulent isolate.</title>
        <authorList>
            <person name="Baroncelli R."/>
        </authorList>
    </citation>
    <scope>NUCLEOTIDE SEQUENCE [LARGE SCALE GENOMIC DNA]</scope>
    <source>
        <strain evidence="2">7/96</strain>
    </source>
</reference>